<evidence type="ECO:0000256" key="1">
    <source>
        <dbReference type="ARBA" id="ARBA00001561"/>
    </source>
</evidence>
<dbReference type="InterPro" id="IPR036505">
    <property type="entry name" value="Amidase/PGRP_sf"/>
</dbReference>
<dbReference type="Gene3D" id="2.30.30.40">
    <property type="entry name" value="SH3 Domains"/>
    <property type="match status" value="1"/>
</dbReference>
<gene>
    <name evidence="7" type="primary">ampD</name>
    <name evidence="7" type="ORF">MBUL_02463</name>
</gene>
<sequence length="278" mass="30104">MAFAISANQLRRDGKPVTSIPSPYTGGALPSPTRFLVMHFTYGASALSSAEWFRSKANEGSSAHLVIDRDGSVIQCVRFDKVAWHAGQSTWRGLSGLNQYSIGIELANWGYLNPVGTEWKTHTGVTIAHPHMAAHRNGNPNGVKGPIGWEAYPPVQFQTAAEIARLLAESYGVEEIVGHDGISPDRKWDPGPAFDIAHFRSLVFGGRADNSGISLRVDVAEGLNLRSGPGTTFPVVRLLPAGTLVEPIERDGRWLSVSVMNAQGQPSQTGWVHDHYLS</sequence>
<evidence type="ECO:0000313" key="7">
    <source>
        <dbReference type="EMBL" id="CAA2103966.1"/>
    </source>
</evidence>
<keyword evidence="3 7" id="KW-0378">Hydrolase</keyword>
<accession>A0A679IW49</accession>
<dbReference type="InterPro" id="IPR002502">
    <property type="entry name" value="Amidase_domain"/>
</dbReference>
<name>A0A679IW49_9HYPH</name>
<evidence type="ECO:0000256" key="4">
    <source>
        <dbReference type="ARBA" id="ARBA00023316"/>
    </source>
</evidence>
<dbReference type="PANTHER" id="PTHR30417">
    <property type="entry name" value="N-ACETYLMURAMOYL-L-ALANINE AMIDASE AMID"/>
    <property type="match status" value="1"/>
</dbReference>
<evidence type="ECO:0000256" key="3">
    <source>
        <dbReference type="ARBA" id="ARBA00022801"/>
    </source>
</evidence>
<dbReference type="GO" id="GO:0008745">
    <property type="term" value="F:N-acetylmuramoyl-L-alanine amidase activity"/>
    <property type="evidence" value="ECO:0007669"/>
    <property type="project" value="UniProtKB-EC"/>
</dbReference>
<dbReference type="GO" id="GO:0071555">
    <property type="term" value="P:cell wall organization"/>
    <property type="evidence" value="ECO:0007669"/>
    <property type="project" value="UniProtKB-KW"/>
</dbReference>
<dbReference type="Gene3D" id="3.40.80.10">
    <property type="entry name" value="Peptidoglycan recognition protein-like"/>
    <property type="match status" value="1"/>
</dbReference>
<dbReference type="AlphaFoldDB" id="A0A679IW49"/>
<dbReference type="InterPro" id="IPR003646">
    <property type="entry name" value="SH3-like_bac-type"/>
</dbReference>
<dbReference type="Pfam" id="PF01510">
    <property type="entry name" value="Amidase_2"/>
    <property type="match status" value="1"/>
</dbReference>
<feature type="region of interest" description="Disordered" evidence="5">
    <location>
        <begin position="1"/>
        <end position="23"/>
    </location>
</feature>
<protein>
    <recommendedName>
        <fullName evidence="2">N-acetylmuramoyl-L-alanine amidase</fullName>
        <ecNumber evidence="2">3.5.1.28</ecNumber>
    </recommendedName>
</protein>
<dbReference type="SUPFAM" id="SSF55846">
    <property type="entry name" value="N-acetylmuramoyl-L-alanine amidase-like"/>
    <property type="match status" value="1"/>
</dbReference>
<feature type="domain" description="SH3b" evidence="6">
    <location>
        <begin position="208"/>
        <end position="278"/>
    </location>
</feature>
<dbReference type="EC" id="3.5.1.28" evidence="2"/>
<evidence type="ECO:0000256" key="2">
    <source>
        <dbReference type="ARBA" id="ARBA00011901"/>
    </source>
</evidence>
<dbReference type="InterPro" id="IPR051206">
    <property type="entry name" value="NAMLAA_amidase_2"/>
</dbReference>
<proteinExistence type="predicted"/>
<evidence type="ECO:0000256" key="5">
    <source>
        <dbReference type="SAM" id="MobiDB-lite"/>
    </source>
</evidence>
<dbReference type="PROSITE" id="PS51781">
    <property type="entry name" value="SH3B"/>
    <property type="match status" value="1"/>
</dbReference>
<keyword evidence="4" id="KW-0961">Cell wall biogenesis/degradation</keyword>
<dbReference type="GO" id="GO:0009253">
    <property type="term" value="P:peptidoglycan catabolic process"/>
    <property type="evidence" value="ECO:0007669"/>
    <property type="project" value="InterPro"/>
</dbReference>
<dbReference type="GO" id="GO:0009254">
    <property type="term" value="P:peptidoglycan turnover"/>
    <property type="evidence" value="ECO:0007669"/>
    <property type="project" value="TreeGrafter"/>
</dbReference>
<evidence type="ECO:0000259" key="6">
    <source>
        <dbReference type="PROSITE" id="PS51781"/>
    </source>
</evidence>
<dbReference type="PANTHER" id="PTHR30417:SF1">
    <property type="entry name" value="N-ACETYLMURAMOYL-L-ALANINE AMIDASE AMID"/>
    <property type="match status" value="1"/>
</dbReference>
<dbReference type="SMART" id="SM00644">
    <property type="entry name" value="Ami_2"/>
    <property type="match status" value="1"/>
</dbReference>
<dbReference type="Pfam" id="PF08239">
    <property type="entry name" value="SH3_3"/>
    <property type="match status" value="1"/>
</dbReference>
<dbReference type="EMBL" id="LR743504">
    <property type="protein sequence ID" value="CAA2103966.1"/>
    <property type="molecule type" value="Genomic_DNA"/>
</dbReference>
<reference evidence="7" key="1">
    <citation type="submission" date="2019-12" db="EMBL/GenBank/DDBJ databases">
        <authorList>
            <person name="Cremers G."/>
        </authorList>
    </citation>
    <scope>NUCLEOTIDE SEQUENCE</scope>
    <source>
        <strain evidence="7">Mbul1</strain>
    </source>
</reference>
<organism evidence="7">
    <name type="scientific">Methylobacterium bullatum</name>
    <dbReference type="NCBI Taxonomy" id="570505"/>
    <lineage>
        <taxon>Bacteria</taxon>
        <taxon>Pseudomonadati</taxon>
        <taxon>Pseudomonadota</taxon>
        <taxon>Alphaproteobacteria</taxon>
        <taxon>Hyphomicrobiales</taxon>
        <taxon>Methylobacteriaceae</taxon>
        <taxon>Methylobacterium</taxon>
    </lineage>
</organism>
<dbReference type="CDD" id="cd06583">
    <property type="entry name" value="PGRP"/>
    <property type="match status" value="1"/>
</dbReference>
<comment type="catalytic activity">
    <reaction evidence="1">
        <text>Hydrolyzes the link between N-acetylmuramoyl residues and L-amino acid residues in certain cell-wall glycopeptides.</text>
        <dbReference type="EC" id="3.5.1.28"/>
    </reaction>
</comment>